<dbReference type="STRING" id="1036612.A0A1L9TBF7"/>
<evidence type="ECO:0000313" key="1">
    <source>
        <dbReference type="EMBL" id="OJJ56736.1"/>
    </source>
</evidence>
<dbReference type="InterPro" id="IPR029063">
    <property type="entry name" value="SAM-dependent_MTases_sf"/>
</dbReference>
<dbReference type="GeneID" id="63761218"/>
<gene>
    <name evidence="1" type="ORF">ASPSYDRAFT_33801</name>
</gene>
<dbReference type="Gene3D" id="3.40.50.150">
    <property type="entry name" value="Vaccinia Virus protein VP39"/>
    <property type="match status" value="1"/>
</dbReference>
<dbReference type="VEuPathDB" id="FungiDB:ASPSYDRAFT_33801"/>
<accession>A0A1L9TBF7</accession>
<dbReference type="OrthoDB" id="417697at2759"/>
<organism evidence="1 2">
    <name type="scientific">Aspergillus sydowii CBS 593.65</name>
    <dbReference type="NCBI Taxonomy" id="1036612"/>
    <lineage>
        <taxon>Eukaryota</taxon>
        <taxon>Fungi</taxon>
        <taxon>Dikarya</taxon>
        <taxon>Ascomycota</taxon>
        <taxon>Pezizomycotina</taxon>
        <taxon>Eurotiomycetes</taxon>
        <taxon>Eurotiomycetidae</taxon>
        <taxon>Eurotiales</taxon>
        <taxon>Aspergillaceae</taxon>
        <taxon>Aspergillus</taxon>
        <taxon>Aspergillus subgen. Nidulantes</taxon>
    </lineage>
</organism>
<evidence type="ECO:0008006" key="3">
    <source>
        <dbReference type="Google" id="ProtNLM"/>
    </source>
</evidence>
<dbReference type="AlphaFoldDB" id="A0A1L9TBF7"/>
<keyword evidence="2" id="KW-1185">Reference proteome</keyword>
<dbReference type="Proteomes" id="UP000184356">
    <property type="component" value="Unassembled WGS sequence"/>
</dbReference>
<dbReference type="EMBL" id="KV878590">
    <property type="protein sequence ID" value="OJJ56736.1"/>
    <property type="molecule type" value="Genomic_DNA"/>
</dbReference>
<dbReference type="SUPFAM" id="SSF53335">
    <property type="entry name" value="S-adenosyl-L-methionine-dependent methyltransferases"/>
    <property type="match status" value="1"/>
</dbReference>
<protein>
    <recommendedName>
        <fullName evidence="3">Methyltransferase domain-containing protein</fullName>
    </recommendedName>
</protein>
<proteinExistence type="predicted"/>
<dbReference type="RefSeq" id="XP_040700542.1">
    <property type="nucleotide sequence ID" value="XM_040845145.1"/>
</dbReference>
<evidence type="ECO:0000313" key="2">
    <source>
        <dbReference type="Proteomes" id="UP000184356"/>
    </source>
</evidence>
<reference evidence="2" key="1">
    <citation type="journal article" date="2017" name="Genome Biol.">
        <title>Comparative genomics reveals high biological diversity and specific adaptations in the industrially and medically important fungal genus Aspergillus.</title>
        <authorList>
            <person name="de Vries R.P."/>
            <person name="Riley R."/>
            <person name="Wiebenga A."/>
            <person name="Aguilar-Osorio G."/>
            <person name="Amillis S."/>
            <person name="Uchima C.A."/>
            <person name="Anderluh G."/>
            <person name="Asadollahi M."/>
            <person name="Askin M."/>
            <person name="Barry K."/>
            <person name="Battaglia E."/>
            <person name="Bayram O."/>
            <person name="Benocci T."/>
            <person name="Braus-Stromeyer S.A."/>
            <person name="Caldana C."/>
            <person name="Canovas D."/>
            <person name="Cerqueira G.C."/>
            <person name="Chen F."/>
            <person name="Chen W."/>
            <person name="Choi C."/>
            <person name="Clum A."/>
            <person name="Dos Santos R.A."/>
            <person name="Damasio A.R."/>
            <person name="Diallinas G."/>
            <person name="Emri T."/>
            <person name="Fekete E."/>
            <person name="Flipphi M."/>
            <person name="Freyberg S."/>
            <person name="Gallo A."/>
            <person name="Gournas C."/>
            <person name="Habgood R."/>
            <person name="Hainaut M."/>
            <person name="Harispe M.L."/>
            <person name="Henrissat B."/>
            <person name="Hilden K.S."/>
            <person name="Hope R."/>
            <person name="Hossain A."/>
            <person name="Karabika E."/>
            <person name="Karaffa L."/>
            <person name="Karanyi Z."/>
            <person name="Krasevec N."/>
            <person name="Kuo A."/>
            <person name="Kusch H."/>
            <person name="LaButti K."/>
            <person name="Lagendijk E.L."/>
            <person name="Lapidus A."/>
            <person name="Levasseur A."/>
            <person name="Lindquist E."/>
            <person name="Lipzen A."/>
            <person name="Logrieco A.F."/>
            <person name="MacCabe A."/>
            <person name="Maekelae M.R."/>
            <person name="Malavazi I."/>
            <person name="Melin P."/>
            <person name="Meyer V."/>
            <person name="Mielnichuk N."/>
            <person name="Miskei M."/>
            <person name="Molnar A.P."/>
            <person name="Mule G."/>
            <person name="Ngan C.Y."/>
            <person name="Orejas M."/>
            <person name="Orosz E."/>
            <person name="Ouedraogo J.P."/>
            <person name="Overkamp K.M."/>
            <person name="Park H.-S."/>
            <person name="Perrone G."/>
            <person name="Piumi F."/>
            <person name="Punt P.J."/>
            <person name="Ram A.F."/>
            <person name="Ramon A."/>
            <person name="Rauscher S."/>
            <person name="Record E."/>
            <person name="Riano-Pachon D.M."/>
            <person name="Robert V."/>
            <person name="Roehrig J."/>
            <person name="Ruller R."/>
            <person name="Salamov A."/>
            <person name="Salih N.S."/>
            <person name="Samson R.A."/>
            <person name="Sandor E."/>
            <person name="Sanguinetti M."/>
            <person name="Schuetze T."/>
            <person name="Sepcic K."/>
            <person name="Shelest E."/>
            <person name="Sherlock G."/>
            <person name="Sophianopoulou V."/>
            <person name="Squina F.M."/>
            <person name="Sun H."/>
            <person name="Susca A."/>
            <person name="Todd R.B."/>
            <person name="Tsang A."/>
            <person name="Unkles S.E."/>
            <person name="van de Wiele N."/>
            <person name="van Rossen-Uffink D."/>
            <person name="Oliveira J.V."/>
            <person name="Vesth T.C."/>
            <person name="Visser J."/>
            <person name="Yu J.-H."/>
            <person name="Zhou M."/>
            <person name="Andersen M.R."/>
            <person name="Archer D.B."/>
            <person name="Baker S.E."/>
            <person name="Benoit I."/>
            <person name="Brakhage A.A."/>
            <person name="Braus G.H."/>
            <person name="Fischer R."/>
            <person name="Frisvad J.C."/>
            <person name="Goldman G.H."/>
            <person name="Houbraken J."/>
            <person name="Oakley B."/>
            <person name="Pocsi I."/>
            <person name="Scazzocchio C."/>
            <person name="Seiboth B."/>
            <person name="vanKuyk P.A."/>
            <person name="Wortman J."/>
            <person name="Dyer P.S."/>
            <person name="Grigoriev I.V."/>
        </authorList>
    </citation>
    <scope>NUCLEOTIDE SEQUENCE [LARGE SCALE GENOMIC DNA]</scope>
    <source>
        <strain evidence="2">CBS 593.65</strain>
    </source>
</reference>
<name>A0A1L9TBF7_9EURO</name>
<sequence length="300" mass="33374">MTPQRLDTDPIDVYALPRGKEEEKRQVWVPERAFAIGHRVFTQLGNGLIHPSIPKPHLRSIADIATGTGVWLLDVAKSLCRNDALYVGFDISSSQFPTPASLPPEGSFMFKVHDMTRHFPAEYHAQFDLVNIRLVVQGLKAANVALVISHALQLLRGKEPGGYIQWGDVTWAEVTSVPSHLDLDMVDGIIRAHMRHHGLSMRLPDLVELAMKRQGLKDITRSDNYSNNSKLSVEEGIRVLKEAELSMLPKAAETVRNSVPLTSLGQKQISEMTGKVNQALVSSSQIWRFSFAVVVGRKDN</sequence>